<evidence type="ECO:0000313" key="2">
    <source>
        <dbReference type="EMBL" id="MDQ6596149.1"/>
    </source>
</evidence>
<dbReference type="Proteomes" id="UP001178888">
    <property type="component" value="Unassembled WGS sequence"/>
</dbReference>
<name>A0A4R5VLU8_9BACI</name>
<dbReference type="Proteomes" id="UP000295132">
    <property type="component" value="Unassembled WGS sequence"/>
</dbReference>
<keyword evidence="5" id="KW-1185">Reference proteome</keyword>
<feature type="transmembrane region" description="Helical" evidence="1">
    <location>
        <begin position="202"/>
        <end position="219"/>
    </location>
</feature>
<organism evidence="3 4">
    <name type="scientific">Bacillus salipaludis</name>
    <dbReference type="NCBI Taxonomy" id="2547811"/>
    <lineage>
        <taxon>Bacteria</taxon>
        <taxon>Bacillati</taxon>
        <taxon>Bacillota</taxon>
        <taxon>Bacilli</taxon>
        <taxon>Bacillales</taxon>
        <taxon>Bacillaceae</taxon>
        <taxon>Bacillus</taxon>
    </lineage>
</organism>
<proteinExistence type="predicted"/>
<dbReference type="EMBL" id="SMYO01000010">
    <property type="protein sequence ID" value="TDK59082.1"/>
    <property type="molecule type" value="Genomic_DNA"/>
</dbReference>
<evidence type="ECO:0000313" key="5">
    <source>
        <dbReference type="Proteomes" id="UP001178888"/>
    </source>
</evidence>
<protein>
    <recommendedName>
        <fullName evidence="6">Teichuronic acid biosynthesis protein TuaF</fullName>
    </recommendedName>
</protein>
<sequence length="228" mass="25588">MELIVNRLAQRSKKYLLILIAIPIVLGLVGWLLPVGKEATTYTAEATLSLGSYDYDDLNNSKNVMILLTNPPFYRDNLSDLSKEERAEILSKLQVTAVTDKIIKLSYTDSPKENATEVINDISKAFLKMDQLRFQEKKKIIQDSIQSLSQEKVSEDTIVDQQRFLNELKTTLFEIKPALLLESSDPSEVMTDNKALNSKERAVAGILIGITLACAWVLIPELVRGQSE</sequence>
<comment type="caution">
    <text evidence="3">The sequence shown here is derived from an EMBL/GenBank/DDBJ whole genome shotgun (WGS) entry which is preliminary data.</text>
</comment>
<feature type="transmembrane region" description="Helical" evidence="1">
    <location>
        <begin position="15"/>
        <end position="33"/>
    </location>
</feature>
<reference evidence="3 4" key="1">
    <citation type="submission" date="2019-03" db="EMBL/GenBank/DDBJ databases">
        <title>Bacillus niacini sp. nov. a Nicotinate-Metabolizing Mesophile Isolated from Soil.</title>
        <authorList>
            <person name="Zhang G."/>
        </authorList>
    </citation>
    <scope>NUCLEOTIDE SEQUENCE [LARGE SCALE GENOMIC DNA]</scope>
    <source>
        <strain evidence="3 4">WN066</strain>
    </source>
</reference>
<keyword evidence="1" id="KW-0812">Transmembrane</keyword>
<gene>
    <name evidence="3" type="ORF">E2K98_20475</name>
    <name evidence="2" type="ORF">RCG21_07030</name>
</gene>
<accession>A0A4R5VLU8</accession>
<reference evidence="2" key="2">
    <citation type="submission" date="2023-08" db="EMBL/GenBank/DDBJ databases">
        <title>Nitrogen cycling bacteria in agricultural field soils.</title>
        <authorList>
            <person name="Jang J."/>
        </authorList>
    </citation>
    <scope>NUCLEOTIDE SEQUENCE</scope>
    <source>
        <strain evidence="2">PS3-36</strain>
    </source>
</reference>
<dbReference type="EMBL" id="JAVGVR010000001">
    <property type="protein sequence ID" value="MDQ6596149.1"/>
    <property type="molecule type" value="Genomic_DNA"/>
</dbReference>
<evidence type="ECO:0008006" key="6">
    <source>
        <dbReference type="Google" id="ProtNLM"/>
    </source>
</evidence>
<keyword evidence="1" id="KW-1133">Transmembrane helix</keyword>
<evidence type="ECO:0000256" key="1">
    <source>
        <dbReference type="SAM" id="Phobius"/>
    </source>
</evidence>
<evidence type="ECO:0000313" key="3">
    <source>
        <dbReference type="EMBL" id="TDK59082.1"/>
    </source>
</evidence>
<keyword evidence="1" id="KW-0472">Membrane</keyword>
<dbReference type="RefSeq" id="WP_133337409.1">
    <property type="nucleotide sequence ID" value="NZ_JAVGVR010000001.1"/>
</dbReference>
<dbReference type="AlphaFoldDB" id="A0A4R5VLU8"/>
<evidence type="ECO:0000313" key="4">
    <source>
        <dbReference type="Proteomes" id="UP000295132"/>
    </source>
</evidence>